<dbReference type="InterPro" id="IPR011006">
    <property type="entry name" value="CheY-like_superfamily"/>
</dbReference>
<evidence type="ECO:0000256" key="6">
    <source>
        <dbReference type="SAM" id="MobiDB-lite"/>
    </source>
</evidence>
<dbReference type="InterPro" id="IPR005467">
    <property type="entry name" value="His_kinase_dom"/>
</dbReference>
<proteinExistence type="predicted"/>
<name>A0A518EY68_9BACT</name>
<evidence type="ECO:0000259" key="8">
    <source>
        <dbReference type="PROSITE" id="PS50110"/>
    </source>
</evidence>
<dbReference type="AlphaFoldDB" id="A0A518EY68"/>
<evidence type="ECO:0000259" key="7">
    <source>
        <dbReference type="PROSITE" id="PS50109"/>
    </source>
</evidence>
<keyword evidence="3 9" id="KW-0808">Transferase</keyword>
<dbReference type="Pfam" id="PF02518">
    <property type="entry name" value="HATPase_c"/>
    <property type="match status" value="1"/>
</dbReference>
<dbReference type="EMBL" id="CP036434">
    <property type="protein sequence ID" value="QDV09036.1"/>
    <property type="molecule type" value="Genomic_DNA"/>
</dbReference>
<evidence type="ECO:0000256" key="2">
    <source>
        <dbReference type="ARBA" id="ARBA00012438"/>
    </source>
</evidence>
<dbReference type="OrthoDB" id="260274at2"/>
<keyword evidence="5" id="KW-0597">Phosphoprotein</keyword>
<feature type="region of interest" description="Disordered" evidence="6">
    <location>
        <begin position="440"/>
        <end position="468"/>
    </location>
</feature>
<reference evidence="9 10" key="1">
    <citation type="submission" date="2019-02" db="EMBL/GenBank/DDBJ databases">
        <title>Deep-cultivation of Planctomycetes and their phenomic and genomic characterization uncovers novel biology.</title>
        <authorList>
            <person name="Wiegand S."/>
            <person name="Jogler M."/>
            <person name="Boedeker C."/>
            <person name="Pinto D."/>
            <person name="Vollmers J."/>
            <person name="Rivas-Marin E."/>
            <person name="Kohn T."/>
            <person name="Peeters S.H."/>
            <person name="Heuer A."/>
            <person name="Rast P."/>
            <person name="Oberbeckmann S."/>
            <person name="Bunk B."/>
            <person name="Jeske O."/>
            <person name="Meyerdierks A."/>
            <person name="Storesund J.E."/>
            <person name="Kallscheuer N."/>
            <person name="Luecker S."/>
            <person name="Lage O.M."/>
            <person name="Pohl T."/>
            <person name="Merkel B.J."/>
            <person name="Hornburger P."/>
            <person name="Mueller R.-W."/>
            <person name="Bruemmer F."/>
            <person name="Labrenz M."/>
            <person name="Spormann A.M."/>
            <person name="Op den Camp H."/>
            <person name="Overmann J."/>
            <person name="Amann R."/>
            <person name="Jetten M.S.M."/>
            <person name="Mascher T."/>
            <person name="Medema M.H."/>
            <person name="Devos D.P."/>
            <person name="Kaster A.-K."/>
            <person name="Ovreas L."/>
            <person name="Rohde M."/>
            <person name="Galperin M.Y."/>
            <person name="Jogler C."/>
        </authorList>
    </citation>
    <scope>NUCLEOTIDE SEQUENCE [LARGE SCALE GENOMIC DNA]</scope>
    <source>
        <strain evidence="9 10">Poly30</strain>
    </source>
</reference>
<dbReference type="InterPro" id="IPR004358">
    <property type="entry name" value="Sig_transdc_His_kin-like_C"/>
</dbReference>
<evidence type="ECO:0000256" key="5">
    <source>
        <dbReference type="PROSITE-ProRule" id="PRU00169"/>
    </source>
</evidence>
<dbReference type="RefSeq" id="WP_145202719.1">
    <property type="nucleotide sequence ID" value="NZ_CP036434.1"/>
</dbReference>
<evidence type="ECO:0000256" key="4">
    <source>
        <dbReference type="ARBA" id="ARBA00022777"/>
    </source>
</evidence>
<dbReference type="Gene3D" id="3.40.50.2300">
    <property type="match status" value="1"/>
</dbReference>
<dbReference type="EC" id="2.7.13.3" evidence="2"/>
<evidence type="ECO:0000256" key="3">
    <source>
        <dbReference type="ARBA" id="ARBA00022679"/>
    </source>
</evidence>
<keyword evidence="4 9" id="KW-0418">Kinase</keyword>
<dbReference type="Proteomes" id="UP000320390">
    <property type="component" value="Chromosome"/>
</dbReference>
<evidence type="ECO:0000256" key="1">
    <source>
        <dbReference type="ARBA" id="ARBA00000085"/>
    </source>
</evidence>
<dbReference type="PRINTS" id="PR00344">
    <property type="entry name" value="BCTRLSENSOR"/>
</dbReference>
<dbReference type="Pfam" id="PF00072">
    <property type="entry name" value="Response_reg"/>
    <property type="match status" value="1"/>
</dbReference>
<dbReference type="Gene3D" id="3.30.565.10">
    <property type="entry name" value="Histidine kinase-like ATPase, C-terminal domain"/>
    <property type="match status" value="1"/>
</dbReference>
<feature type="domain" description="Response regulatory" evidence="8">
    <location>
        <begin position="6"/>
        <end position="169"/>
    </location>
</feature>
<evidence type="ECO:0000313" key="9">
    <source>
        <dbReference type="EMBL" id="QDV09036.1"/>
    </source>
</evidence>
<comment type="catalytic activity">
    <reaction evidence="1">
        <text>ATP + protein L-histidine = ADP + protein N-phospho-L-histidine.</text>
        <dbReference type="EC" id="2.7.13.3"/>
    </reaction>
</comment>
<keyword evidence="10" id="KW-1185">Reference proteome</keyword>
<dbReference type="InterPro" id="IPR001789">
    <property type="entry name" value="Sig_transdc_resp-reg_receiver"/>
</dbReference>
<feature type="compositionally biased region" description="Basic and acidic residues" evidence="6">
    <location>
        <begin position="440"/>
        <end position="450"/>
    </location>
</feature>
<dbReference type="PANTHER" id="PTHR43047">
    <property type="entry name" value="TWO-COMPONENT HISTIDINE PROTEIN KINASE"/>
    <property type="match status" value="1"/>
</dbReference>
<dbReference type="GO" id="GO:0004673">
    <property type="term" value="F:protein histidine kinase activity"/>
    <property type="evidence" value="ECO:0007669"/>
    <property type="project" value="UniProtKB-EC"/>
</dbReference>
<dbReference type="SUPFAM" id="SSF55874">
    <property type="entry name" value="ATPase domain of HSP90 chaperone/DNA topoisomerase II/histidine kinase"/>
    <property type="match status" value="1"/>
</dbReference>
<gene>
    <name evidence="9" type="primary">rcsC_2</name>
    <name evidence="9" type="ORF">Poly30_45920</name>
</gene>
<dbReference type="InterPro" id="IPR003594">
    <property type="entry name" value="HATPase_dom"/>
</dbReference>
<organism evidence="9 10">
    <name type="scientific">Saltatorellus ferox</name>
    <dbReference type="NCBI Taxonomy" id="2528018"/>
    <lineage>
        <taxon>Bacteria</taxon>
        <taxon>Pseudomonadati</taxon>
        <taxon>Planctomycetota</taxon>
        <taxon>Planctomycetia</taxon>
        <taxon>Planctomycetia incertae sedis</taxon>
        <taxon>Saltatorellus</taxon>
    </lineage>
</organism>
<dbReference type="GO" id="GO:0000160">
    <property type="term" value="P:phosphorelay signal transduction system"/>
    <property type="evidence" value="ECO:0007669"/>
    <property type="project" value="InterPro"/>
</dbReference>
<evidence type="ECO:0000313" key="10">
    <source>
        <dbReference type="Proteomes" id="UP000320390"/>
    </source>
</evidence>
<dbReference type="SUPFAM" id="SSF52172">
    <property type="entry name" value="CheY-like"/>
    <property type="match status" value="1"/>
</dbReference>
<accession>A0A518EY68</accession>
<sequence length="468" mass="51427">MKKNKRILLVDDTKSIHDDFRKILSPATAEPTDLQSARAAFFGAKDAAAGAAGAEPISAKPNPAAPISYELESAFQGMHALDLVKAAIAEGNPYCVAFVDVRMPPGWDGIQTIKELWKVDPDLHCVICTAYSDYSWDETVAQLGHTDKLLILKKPFDPAEIRQTAAAFSAKWNAAASERSAMEAVRQKETEARAYASSLETLNKALATSKASADRMSTMKSEFMLRLTSEISTHLNAILDRLIEDGRTEGLDDALDRSQRLLETVDKVIDFTHVEAGTLEIKPRLCSVREVIDDVEQTFRSRAEAKGLILEIRMNESVPATVKTDPARLSQVLCQLIDNAIRYTDDGRVHLSVGTEPTESWDRVRLRFDVTDTGRGIGQERVGHVFEPFSSRANGDLAEGSGLGLTVAKQIARLLDGDVHFDSLPGEGCTFTLRLEVKREDRSVETRSDHQPSAFENWPGSGNQRGTG</sequence>
<feature type="modified residue" description="4-aspartylphosphate" evidence="5">
    <location>
        <position position="100"/>
    </location>
</feature>
<dbReference type="PROSITE" id="PS50109">
    <property type="entry name" value="HIS_KIN"/>
    <property type="match status" value="1"/>
</dbReference>
<protein>
    <recommendedName>
        <fullName evidence="2">histidine kinase</fullName>
        <ecNumber evidence="2">2.7.13.3</ecNumber>
    </recommendedName>
</protein>
<dbReference type="InterPro" id="IPR036890">
    <property type="entry name" value="HATPase_C_sf"/>
</dbReference>
<dbReference type="SMART" id="SM00387">
    <property type="entry name" value="HATPase_c"/>
    <property type="match status" value="1"/>
</dbReference>
<feature type="domain" description="Histidine kinase" evidence="7">
    <location>
        <begin position="226"/>
        <end position="439"/>
    </location>
</feature>
<dbReference type="PROSITE" id="PS50110">
    <property type="entry name" value="RESPONSE_REGULATORY"/>
    <property type="match status" value="1"/>
</dbReference>